<name>A0ACC1RR00_9HYPO</name>
<keyword evidence="2" id="KW-1185">Reference proteome</keyword>
<sequence length="162" mass="17755">MTMTDEELDRDWQPNGRRPQSTIARSFSAELMDIFRIENSLTDLDAQVHDKPSTRTLRNSPLSKPASAKWKSASVAQRQAPREPPSPRLQAAKGTDQESQQQQPQSDSLDASSKDDAKARSRPGTARAAQQAPSSGNMPPTPGASEGEYYVVTHADLRDGPR</sequence>
<evidence type="ECO:0000313" key="1">
    <source>
        <dbReference type="EMBL" id="KAJ3524741.1"/>
    </source>
</evidence>
<dbReference type="Proteomes" id="UP001148629">
    <property type="component" value="Unassembled WGS sequence"/>
</dbReference>
<comment type="caution">
    <text evidence="1">The sequence shown here is derived from an EMBL/GenBank/DDBJ whole genome shotgun (WGS) entry which is preliminary data.</text>
</comment>
<accession>A0ACC1RR00</accession>
<organism evidence="1 2">
    <name type="scientific">Fusarium decemcellulare</name>
    <dbReference type="NCBI Taxonomy" id="57161"/>
    <lineage>
        <taxon>Eukaryota</taxon>
        <taxon>Fungi</taxon>
        <taxon>Dikarya</taxon>
        <taxon>Ascomycota</taxon>
        <taxon>Pezizomycotina</taxon>
        <taxon>Sordariomycetes</taxon>
        <taxon>Hypocreomycetidae</taxon>
        <taxon>Hypocreales</taxon>
        <taxon>Nectriaceae</taxon>
        <taxon>Fusarium</taxon>
        <taxon>Fusarium decemcellulare species complex</taxon>
    </lineage>
</organism>
<dbReference type="EMBL" id="JANRMS010002026">
    <property type="protein sequence ID" value="KAJ3524741.1"/>
    <property type="molecule type" value="Genomic_DNA"/>
</dbReference>
<evidence type="ECO:0000313" key="2">
    <source>
        <dbReference type="Proteomes" id="UP001148629"/>
    </source>
</evidence>
<proteinExistence type="predicted"/>
<protein>
    <submittedName>
        <fullName evidence="1">Uncharacterized protein</fullName>
    </submittedName>
</protein>
<gene>
    <name evidence="1" type="ORF">NM208_g11939</name>
</gene>
<reference evidence="1" key="1">
    <citation type="submission" date="2022-08" db="EMBL/GenBank/DDBJ databases">
        <title>Genome Sequence of Fusarium decemcellulare.</title>
        <authorList>
            <person name="Buettner E."/>
        </authorList>
    </citation>
    <scope>NUCLEOTIDE SEQUENCE</scope>
    <source>
        <strain evidence="1">Babe19</strain>
    </source>
</reference>